<accession>L0P1N1</accession>
<gene>
    <name evidence="2" type="primary">PH01B019A14.8</name>
</gene>
<evidence type="ECO:0000313" key="2">
    <source>
        <dbReference type="EMBL" id="CCI55339.1"/>
    </source>
</evidence>
<evidence type="ECO:0000256" key="1">
    <source>
        <dbReference type="SAM" id="MobiDB-lite"/>
    </source>
</evidence>
<name>L0P1N1_PHYED</name>
<organism evidence="2">
    <name type="scientific">Phyllostachys edulis</name>
    <name type="common">Tortoise shell bamboo</name>
    <name type="synonym">Bambusa edulis</name>
    <dbReference type="NCBI Taxonomy" id="38705"/>
    <lineage>
        <taxon>Eukaryota</taxon>
        <taxon>Viridiplantae</taxon>
        <taxon>Streptophyta</taxon>
        <taxon>Embryophyta</taxon>
        <taxon>Tracheophyta</taxon>
        <taxon>Spermatophyta</taxon>
        <taxon>Magnoliopsida</taxon>
        <taxon>Liliopsida</taxon>
        <taxon>Poales</taxon>
        <taxon>Poaceae</taxon>
        <taxon>BOP clade</taxon>
        <taxon>Bambusoideae</taxon>
        <taxon>Arundinarodae</taxon>
        <taxon>Arundinarieae</taxon>
        <taxon>Arundinariinae</taxon>
        <taxon>Phyllostachys</taxon>
    </lineage>
</organism>
<proteinExistence type="predicted"/>
<dbReference type="AlphaFoldDB" id="L0P1N1"/>
<sequence length="111" mass="12238">MTWHEWRTNSWSGCGDWVEAMLVMWTPELKETMAFPMTLCTREEIKMREREGTKASSKVKAAAVEVHVKIDVGDGCHGDGGGGASSSSMLPPPQAESPCRHWLVMSVGDML</sequence>
<reference evidence="2" key="1">
    <citation type="submission" date="2012-05" db="EMBL/GenBank/DDBJ databases">
        <authorList>
            <person name="Han B."/>
            <person name="Lu Y."/>
            <person name="Feng Q."/>
            <person name="Zhao Q."/>
            <person name="Lu T.T."/>
            <person name="Li Y."/>
            <person name="Liu K.Y."/>
            <person name="Huang X.H."/>
            <person name="Fan D.L."/>
            <person name="Weng Q.J."/>
            <person name="Zhang L."/>
            <person name="Lu Y.Q."/>
            <person name="Guo Y.L."/>
            <person name="Li W.J."/>
            <person name="Zhou C.C."/>
            <person name="Lu H.Y."/>
            <person name="Huang T."/>
            <person name="Zhu C.R."/>
            <person name="Zhao Y."/>
            <person name="Hu T."/>
            <person name="Yao N."/>
        </authorList>
    </citation>
    <scope>NUCLEOTIDE SEQUENCE</scope>
</reference>
<protein>
    <submittedName>
        <fullName evidence="2">PH01B019A14.8 protein</fullName>
    </submittedName>
</protein>
<feature type="region of interest" description="Disordered" evidence="1">
    <location>
        <begin position="76"/>
        <end position="97"/>
    </location>
</feature>
<dbReference type="EMBL" id="FO203439">
    <property type="protein sequence ID" value="CCI55339.1"/>
    <property type="molecule type" value="Genomic_DNA"/>
</dbReference>